<evidence type="ECO:0000313" key="2">
    <source>
        <dbReference type="EMBL" id="PZP43718.1"/>
    </source>
</evidence>
<dbReference type="Proteomes" id="UP000249645">
    <property type="component" value="Unassembled WGS sequence"/>
</dbReference>
<feature type="coiled-coil region" evidence="1">
    <location>
        <begin position="17"/>
        <end position="51"/>
    </location>
</feature>
<sequence length="191" mass="21923">MKKTLGFMLLAGLPFISNAQKDSLAKLRNDVQLLQSQNQQLVSRIIKLEDRIPYYENALKLQQAPTVQTLDSFEVRLTKVYFIEKDHKLFVEGIVTAKKQNVHDMYFDGTMFKCVYPDGKLFQTYTVLNNGKGFSTISPVVSDVPYSFQIVFENAEKTPKLAALQLRIDYTPERPMLLKRLDFAFKGLTVD</sequence>
<comment type="caution">
    <text evidence="2">The sequence shown here is derived from an EMBL/GenBank/DDBJ whole genome shotgun (WGS) entry which is preliminary data.</text>
</comment>
<reference evidence="2 3" key="1">
    <citation type="submission" date="2017-11" db="EMBL/GenBank/DDBJ databases">
        <title>Infants hospitalized years apart are colonized by the same room-sourced microbial strains.</title>
        <authorList>
            <person name="Brooks B."/>
            <person name="Olm M.R."/>
            <person name="Firek B.A."/>
            <person name="Baker R."/>
            <person name="Thomas B.C."/>
            <person name="Morowitz M.J."/>
            <person name="Banfield J.F."/>
        </authorList>
    </citation>
    <scope>NUCLEOTIDE SEQUENCE [LARGE SCALE GENOMIC DNA]</scope>
    <source>
        <strain evidence="2">S2_009_000_R2_76</strain>
    </source>
</reference>
<organism evidence="2 3">
    <name type="scientific">Pseudopedobacter saltans</name>
    <dbReference type="NCBI Taxonomy" id="151895"/>
    <lineage>
        <taxon>Bacteria</taxon>
        <taxon>Pseudomonadati</taxon>
        <taxon>Bacteroidota</taxon>
        <taxon>Sphingobacteriia</taxon>
        <taxon>Sphingobacteriales</taxon>
        <taxon>Sphingobacteriaceae</taxon>
        <taxon>Pseudopedobacter</taxon>
    </lineage>
</organism>
<keyword evidence="1" id="KW-0175">Coiled coil</keyword>
<name>A0A2W5EKH5_9SPHI</name>
<accession>A0A2W5EKH5</accession>
<evidence type="ECO:0000256" key="1">
    <source>
        <dbReference type="SAM" id="Coils"/>
    </source>
</evidence>
<gene>
    <name evidence="2" type="ORF">DI598_15435</name>
</gene>
<proteinExistence type="predicted"/>
<dbReference type="EMBL" id="QFOI01000356">
    <property type="protein sequence ID" value="PZP43718.1"/>
    <property type="molecule type" value="Genomic_DNA"/>
</dbReference>
<dbReference type="AlphaFoldDB" id="A0A2W5EKH5"/>
<protein>
    <submittedName>
        <fullName evidence="2">Uncharacterized protein</fullName>
    </submittedName>
</protein>
<evidence type="ECO:0000313" key="3">
    <source>
        <dbReference type="Proteomes" id="UP000249645"/>
    </source>
</evidence>